<evidence type="ECO:0000256" key="7">
    <source>
        <dbReference type="ARBA" id="ARBA00022692"/>
    </source>
</evidence>
<evidence type="ECO:0000256" key="9">
    <source>
        <dbReference type="ARBA" id="ARBA00023136"/>
    </source>
</evidence>
<keyword evidence="6" id="KW-0598">Phosphotransferase system</keyword>
<evidence type="ECO:0000256" key="12">
    <source>
        <dbReference type="ARBA" id="ARBA00039702"/>
    </source>
</evidence>
<reference evidence="15 16" key="1">
    <citation type="journal article" date="2010" name="J. Bacteriol.">
        <title>Genome sequence of Streptococcus gallolyticus: insights into its adaptation to the bovine rumen and its ability to cause endocarditis.</title>
        <authorList>
            <person name="Rusniok C."/>
            <person name="Couve E."/>
            <person name="Da Cunha V."/>
            <person name="El Gana R."/>
            <person name="Zidane N."/>
            <person name="Bouchier C."/>
            <person name="Poyart C."/>
            <person name="Leclercq R."/>
            <person name="Trieu-Cuot P."/>
            <person name="Glaser P."/>
        </authorList>
    </citation>
    <scope>NUCLEOTIDE SEQUENCE [LARGE SCALE GENOMIC DNA]</scope>
    <source>
        <strain evidence="15 16">UCN34</strain>
    </source>
</reference>
<evidence type="ECO:0000256" key="6">
    <source>
        <dbReference type="ARBA" id="ARBA00022683"/>
    </source>
</evidence>
<accession>A0AA36JWC4</accession>
<dbReference type="EMBL" id="FN597254">
    <property type="protein sequence ID" value="CBI12890.1"/>
    <property type="molecule type" value="Genomic_DNA"/>
</dbReference>
<dbReference type="GO" id="GO:0005886">
    <property type="term" value="C:plasma membrane"/>
    <property type="evidence" value="ECO:0007669"/>
    <property type="project" value="UniProtKB-SubCell"/>
</dbReference>
<sequence>MKSALNIFVSIVTQPAILVALIALIGLLLQKKKFSDVMSGTIKTIVGFLVLTGGSGILQNALAPFAKMFQVALNTQGAVPSNEAVVAIALQDYGSQTALIMLVGMIVNILLARFTRFKYLFLTGQAMMYVSCITAVILISAGIKANPIVIILGGLFEGTLLTITPALCQPFMKKITGNDNVAMGHTGNIGYAIAGWIGKWFGDKSKSTEDMDVPQLFSFLRDSTVSIMLLMSVVYVILALAAGTGYVEKELSDGTSAIVYAIIQAGTFTAGFVVVLQGVRMVLAEIVPAFQGIAKKWVPNSKPALDVPIIFSYAPNAVLIGFFTSFIVGTISMFIMIALHTTVIIPGVVGHFFCGAAAGIYGNSTGGRRGAVLGSAVNSLLISWLPLAILPLLGSLKMAASTFADTDYLIPGYILGKIGQLGSGALITAILAFVFIVIVISIILDKRTDSEL</sequence>
<dbReference type="KEGG" id="sga:GALLO_0398"/>
<keyword evidence="4" id="KW-1003">Cell membrane</keyword>
<feature type="transmembrane region" description="Helical" evidence="14">
    <location>
        <begin position="41"/>
        <end position="62"/>
    </location>
</feature>
<feature type="transmembrane region" description="Helical" evidence="14">
    <location>
        <begin position="258"/>
        <end position="283"/>
    </location>
</feature>
<keyword evidence="5" id="KW-0762">Sugar transport</keyword>
<dbReference type="PANTHER" id="PTHR33843">
    <property type="entry name" value="ASCORBATE-SPECIFIC PTS SYSTEM EIIC COMPONENT"/>
    <property type="match status" value="1"/>
</dbReference>
<proteinExistence type="inferred from homology"/>
<evidence type="ECO:0000256" key="5">
    <source>
        <dbReference type="ARBA" id="ARBA00022597"/>
    </source>
</evidence>
<dbReference type="NCBIfam" id="NF009553">
    <property type="entry name" value="PRK12997.1-5"/>
    <property type="match status" value="1"/>
</dbReference>
<organism evidence="15 16">
    <name type="scientific">Streptococcus gallolyticus (strain UCN34)</name>
    <dbReference type="NCBI Taxonomy" id="637909"/>
    <lineage>
        <taxon>Bacteria</taxon>
        <taxon>Bacillati</taxon>
        <taxon>Bacillota</taxon>
        <taxon>Bacilli</taxon>
        <taxon>Lactobacillales</taxon>
        <taxon>Streptococcaceae</taxon>
        <taxon>Streptococcus</taxon>
    </lineage>
</organism>
<dbReference type="Proteomes" id="UP000001517">
    <property type="component" value="Chromosome"/>
</dbReference>
<feature type="transmembrane region" description="Helical" evidence="14">
    <location>
        <begin position="93"/>
        <end position="112"/>
    </location>
</feature>
<dbReference type="InterPro" id="IPR004703">
    <property type="entry name" value="PTS_sugar-sp_permease"/>
</dbReference>
<evidence type="ECO:0000313" key="16">
    <source>
        <dbReference type="Proteomes" id="UP000001517"/>
    </source>
</evidence>
<name>A0AA36JWC4_STRG3</name>
<evidence type="ECO:0000256" key="2">
    <source>
        <dbReference type="ARBA" id="ARBA00011738"/>
    </source>
</evidence>
<feature type="transmembrane region" description="Helical" evidence="14">
    <location>
        <begin position="6"/>
        <end position="29"/>
    </location>
</feature>
<dbReference type="NCBIfam" id="NF006920">
    <property type="entry name" value="PRK09410.1-2"/>
    <property type="match status" value="1"/>
</dbReference>
<feature type="transmembrane region" description="Helical" evidence="14">
    <location>
        <begin position="304"/>
        <end position="328"/>
    </location>
</feature>
<feature type="transmembrane region" description="Helical" evidence="14">
    <location>
        <begin position="225"/>
        <end position="246"/>
    </location>
</feature>
<dbReference type="PANTHER" id="PTHR33843:SF4">
    <property type="entry name" value="ASCORBATE-SPECIFIC PTS SYSTEM EIIC COMPONENT"/>
    <property type="match status" value="1"/>
</dbReference>
<evidence type="ECO:0000313" key="15">
    <source>
        <dbReference type="EMBL" id="CBI12890.1"/>
    </source>
</evidence>
<evidence type="ECO:0000256" key="4">
    <source>
        <dbReference type="ARBA" id="ARBA00022475"/>
    </source>
</evidence>
<comment type="similarity">
    <text evidence="11">Belongs to the UlaA family.</text>
</comment>
<feature type="transmembrane region" description="Helical" evidence="14">
    <location>
        <begin position="148"/>
        <end position="168"/>
    </location>
</feature>
<keyword evidence="8 14" id="KW-1133">Transmembrane helix</keyword>
<evidence type="ECO:0000256" key="3">
    <source>
        <dbReference type="ARBA" id="ARBA00022448"/>
    </source>
</evidence>
<comment type="subcellular location">
    <subcellularLocation>
        <location evidence="1">Cell membrane</location>
        <topology evidence="1">Multi-pass membrane protein</topology>
    </subcellularLocation>
</comment>
<evidence type="ECO:0000256" key="1">
    <source>
        <dbReference type="ARBA" id="ARBA00004651"/>
    </source>
</evidence>
<feature type="transmembrane region" description="Helical" evidence="14">
    <location>
        <begin position="421"/>
        <end position="444"/>
    </location>
</feature>
<feature type="transmembrane region" description="Helical" evidence="14">
    <location>
        <begin position="334"/>
        <end position="360"/>
    </location>
</feature>
<comment type="subunit">
    <text evidence="2">Homodimer.</text>
</comment>
<feature type="transmembrane region" description="Helical" evidence="14">
    <location>
        <begin position="372"/>
        <end position="393"/>
    </location>
</feature>
<evidence type="ECO:0000256" key="11">
    <source>
        <dbReference type="ARBA" id="ARBA00038218"/>
    </source>
</evidence>
<dbReference type="NCBIfam" id="NF006922">
    <property type="entry name" value="PRK09410.1-5"/>
    <property type="match status" value="1"/>
</dbReference>
<keyword evidence="3" id="KW-0813">Transport</keyword>
<feature type="transmembrane region" description="Helical" evidence="14">
    <location>
        <begin position="119"/>
        <end position="142"/>
    </location>
</feature>
<protein>
    <recommendedName>
        <fullName evidence="12">Ascorbate-specific PTS system EIIC component</fullName>
    </recommendedName>
    <alternativeName>
        <fullName evidence="13">Ascorbate-specific permease IIC component UlaA</fullName>
    </alternativeName>
</protein>
<evidence type="ECO:0000256" key="14">
    <source>
        <dbReference type="SAM" id="Phobius"/>
    </source>
</evidence>
<dbReference type="GO" id="GO:0009401">
    <property type="term" value="P:phosphoenolpyruvate-dependent sugar phosphotransferase system"/>
    <property type="evidence" value="ECO:0007669"/>
    <property type="project" value="UniProtKB-KW"/>
</dbReference>
<evidence type="ECO:0000256" key="10">
    <source>
        <dbReference type="ARBA" id="ARBA00037387"/>
    </source>
</evidence>
<dbReference type="InterPro" id="IPR051562">
    <property type="entry name" value="Ascorbate-PTS_EIIC"/>
</dbReference>
<gene>
    <name evidence="15" type="ordered locus">GALLO_0398</name>
</gene>
<evidence type="ECO:0000256" key="13">
    <source>
        <dbReference type="ARBA" id="ARBA00042859"/>
    </source>
</evidence>
<dbReference type="AlphaFoldDB" id="A0AA36JWC4"/>
<keyword evidence="7 14" id="KW-0812">Transmembrane</keyword>
<dbReference type="Pfam" id="PF03611">
    <property type="entry name" value="EIIC-GAT"/>
    <property type="match status" value="1"/>
</dbReference>
<evidence type="ECO:0000256" key="8">
    <source>
        <dbReference type="ARBA" id="ARBA00022989"/>
    </source>
</evidence>
<keyword evidence="9 14" id="KW-0472">Membrane</keyword>
<dbReference type="RefSeq" id="WP_012961451.1">
    <property type="nucleotide sequence ID" value="NC_013798.1"/>
</dbReference>
<comment type="function">
    <text evidence="10">The phosphoenolpyruvate-dependent sugar phosphotransferase system (sugar PTS), a major carbohydrate active transport system, catalyzes the phosphorylation of incoming sugar substrates concomitantly with their translocation across the cell membrane. The enzyme II UlaABC PTS system is involved in ascorbate transport.</text>
</comment>